<dbReference type="CDD" id="cd08191">
    <property type="entry name" value="Fe-ADH-like"/>
    <property type="match status" value="1"/>
</dbReference>
<dbReference type="GO" id="GO:0046872">
    <property type="term" value="F:metal ion binding"/>
    <property type="evidence" value="ECO:0007669"/>
    <property type="project" value="InterPro"/>
</dbReference>
<dbReference type="InterPro" id="IPR018211">
    <property type="entry name" value="ADH_Fe_CS"/>
</dbReference>
<comment type="caution">
    <text evidence="8">The sequence shown here is derived from an EMBL/GenBank/DDBJ whole genome shotgun (WGS) entry which is preliminary data.</text>
</comment>
<dbReference type="Pfam" id="PF25137">
    <property type="entry name" value="ADH_Fe_C"/>
    <property type="match status" value="1"/>
</dbReference>
<keyword evidence="4" id="KW-0520">NAD</keyword>
<organism evidence="8 9">
    <name type="scientific">Mesorhizobium hawassense</name>
    <dbReference type="NCBI Taxonomy" id="1209954"/>
    <lineage>
        <taxon>Bacteria</taxon>
        <taxon>Pseudomonadati</taxon>
        <taxon>Pseudomonadota</taxon>
        <taxon>Alphaproteobacteria</taxon>
        <taxon>Hyphomicrobiales</taxon>
        <taxon>Phyllobacteriaceae</taxon>
        <taxon>Mesorhizobium</taxon>
    </lineage>
</organism>
<evidence type="ECO:0000313" key="8">
    <source>
        <dbReference type="EMBL" id="RAZ84770.1"/>
    </source>
</evidence>
<evidence type="ECO:0000256" key="1">
    <source>
        <dbReference type="ARBA" id="ARBA00001962"/>
    </source>
</evidence>
<dbReference type="Pfam" id="PF00465">
    <property type="entry name" value="Fe-ADH"/>
    <property type="match status" value="1"/>
</dbReference>
<comment type="cofactor">
    <cofactor evidence="1">
        <name>Fe cation</name>
        <dbReference type="ChEBI" id="CHEBI:24875"/>
    </cofactor>
</comment>
<dbReference type="GO" id="GO:0004022">
    <property type="term" value="F:alcohol dehydrogenase (NAD+) activity"/>
    <property type="evidence" value="ECO:0007669"/>
    <property type="project" value="UniProtKB-EC"/>
</dbReference>
<gene>
    <name evidence="8" type="ORF">DPM33_30620</name>
</gene>
<keyword evidence="3" id="KW-0560">Oxidoreductase</keyword>
<evidence type="ECO:0000256" key="5">
    <source>
        <dbReference type="ARBA" id="ARBA00049243"/>
    </source>
</evidence>
<dbReference type="InterPro" id="IPR056798">
    <property type="entry name" value="ADH_Fe_C"/>
</dbReference>
<evidence type="ECO:0000256" key="2">
    <source>
        <dbReference type="ARBA" id="ARBA00007358"/>
    </source>
</evidence>
<evidence type="ECO:0000259" key="6">
    <source>
        <dbReference type="Pfam" id="PF00465"/>
    </source>
</evidence>
<dbReference type="Proteomes" id="UP000251558">
    <property type="component" value="Unassembled WGS sequence"/>
</dbReference>
<dbReference type="AlphaFoldDB" id="A0A330H8V8"/>
<sequence length="418" mass="43447">MTLFGAQRAPRNLIFGAGQRNTVPGYADQLGRRALIVTDARLGDDADFRKVVDGINSAGVHTRVFDGTVAELPLECIAEGVDAGKAFGADLVIGIGGGSCLDAAKVCALLLAHDGRASDYYGEFKVPGPVTPLILMPTTSGTGSEVTPVAVITDPDRAVKVGIASPHLICHTAVCDPELTYSCPPGLTAVSGADALTHAIEAYTTMRRVPTTNIVHEHVFVGKNAMSDAYAIMAISHISSSLKRAYDNGNDLEARERLMLGAMAAGLAFGTAGTAAAHAVQYPVGAITHTAHGAGVAVMMPYVMEFNRKYCEPELAEIGLAMELDLAGKSAADAAIATIDAVASLFRSIGIPSTIADLGVVKAQLPQIAEQAMGSARLIKNNPRPLDLASMGVLVDAAFAGDRGRLRSDEDARKANSP</sequence>
<keyword evidence="9" id="KW-1185">Reference proteome</keyword>
<reference evidence="8 9" key="1">
    <citation type="submission" date="2018-07" db="EMBL/GenBank/DDBJ databases">
        <title>Diversity of Mesorhizobium strains in Brazil.</title>
        <authorList>
            <person name="Helene L.C.F."/>
            <person name="Dall'Agnol R."/>
            <person name="Delamuta J.R.M."/>
            <person name="Hungria M."/>
        </authorList>
    </citation>
    <scope>NUCLEOTIDE SEQUENCE [LARGE SCALE GENOMIC DNA]</scope>
    <source>
        <strain evidence="8 9">AC99b</strain>
    </source>
</reference>
<protein>
    <submittedName>
        <fullName evidence="8">Alcohol dehydrogenase</fullName>
    </submittedName>
</protein>
<evidence type="ECO:0000256" key="4">
    <source>
        <dbReference type="ARBA" id="ARBA00023027"/>
    </source>
</evidence>
<accession>A0A330H8V8</accession>
<feature type="domain" description="Fe-containing alcohol dehydrogenase-like C-terminal" evidence="7">
    <location>
        <begin position="188"/>
        <end position="397"/>
    </location>
</feature>
<dbReference type="PROSITE" id="PS00913">
    <property type="entry name" value="ADH_IRON_1"/>
    <property type="match status" value="1"/>
</dbReference>
<dbReference type="OrthoDB" id="9815791at2"/>
<dbReference type="EMBL" id="QMBP01000021">
    <property type="protein sequence ID" value="RAZ84770.1"/>
    <property type="molecule type" value="Genomic_DNA"/>
</dbReference>
<comment type="similarity">
    <text evidence="2">Belongs to the iron-containing alcohol dehydrogenase family.</text>
</comment>
<evidence type="ECO:0000256" key="3">
    <source>
        <dbReference type="ARBA" id="ARBA00023002"/>
    </source>
</evidence>
<dbReference type="InterPro" id="IPR001670">
    <property type="entry name" value="ADH_Fe/GldA"/>
</dbReference>
<evidence type="ECO:0000259" key="7">
    <source>
        <dbReference type="Pfam" id="PF25137"/>
    </source>
</evidence>
<dbReference type="Gene3D" id="3.40.50.1970">
    <property type="match status" value="1"/>
</dbReference>
<dbReference type="PANTHER" id="PTHR11496:SF102">
    <property type="entry name" value="ALCOHOL DEHYDROGENASE 4"/>
    <property type="match status" value="1"/>
</dbReference>
<dbReference type="FunFam" id="3.40.50.1970:FF:000003">
    <property type="entry name" value="Alcohol dehydrogenase, iron-containing"/>
    <property type="match status" value="1"/>
</dbReference>
<name>A0A330H8V8_9HYPH</name>
<dbReference type="RefSeq" id="WP_112101083.1">
    <property type="nucleotide sequence ID" value="NZ_QMBP01000021.1"/>
</dbReference>
<proteinExistence type="inferred from homology"/>
<dbReference type="PANTHER" id="PTHR11496">
    <property type="entry name" value="ALCOHOL DEHYDROGENASE"/>
    <property type="match status" value="1"/>
</dbReference>
<comment type="catalytic activity">
    <reaction evidence="5">
        <text>a primary alcohol + NAD(+) = an aldehyde + NADH + H(+)</text>
        <dbReference type="Rhea" id="RHEA:10736"/>
        <dbReference type="ChEBI" id="CHEBI:15378"/>
        <dbReference type="ChEBI" id="CHEBI:15734"/>
        <dbReference type="ChEBI" id="CHEBI:17478"/>
        <dbReference type="ChEBI" id="CHEBI:57540"/>
        <dbReference type="ChEBI" id="CHEBI:57945"/>
        <dbReference type="EC" id="1.1.1.1"/>
    </reaction>
</comment>
<evidence type="ECO:0000313" key="9">
    <source>
        <dbReference type="Proteomes" id="UP000251558"/>
    </source>
</evidence>
<dbReference type="InterPro" id="IPR039697">
    <property type="entry name" value="Alcohol_dehydrogenase_Fe"/>
</dbReference>
<dbReference type="Gene3D" id="1.20.1090.10">
    <property type="entry name" value="Dehydroquinate synthase-like - alpha domain"/>
    <property type="match status" value="1"/>
</dbReference>
<feature type="domain" description="Alcohol dehydrogenase iron-type/glycerol dehydrogenase GldA" evidence="6">
    <location>
        <begin position="10"/>
        <end position="177"/>
    </location>
</feature>
<dbReference type="SUPFAM" id="SSF56796">
    <property type="entry name" value="Dehydroquinate synthase-like"/>
    <property type="match status" value="1"/>
</dbReference>